<feature type="region of interest" description="Disordered" evidence="1">
    <location>
        <begin position="145"/>
        <end position="237"/>
    </location>
</feature>
<feature type="compositionally biased region" description="Low complexity" evidence="1">
    <location>
        <begin position="152"/>
        <end position="237"/>
    </location>
</feature>
<keyword evidence="5" id="KW-1185">Reference proteome</keyword>
<dbReference type="Pfam" id="PF22799">
    <property type="entry name" value="PIR1-like_C"/>
    <property type="match status" value="1"/>
</dbReference>
<name>A0A317X5K1_9EURO</name>
<feature type="compositionally biased region" description="Low complexity" evidence="1">
    <location>
        <begin position="376"/>
        <end position="401"/>
    </location>
</feature>
<feature type="compositionally biased region" description="Low complexity" evidence="1">
    <location>
        <begin position="252"/>
        <end position="274"/>
    </location>
</feature>
<sequence>MKNLATLTAFAAGANALVGRSNSCCFHLTATGGASGTVGQLGDGQNRIGGGLPETQFCIDSNGGITDSSGRGCVVTSSTSQFQCDLGKTPMSGFTISSSGELEYNGDGDFVGCQTGDNNELNIYTNEGSSVTGCEDIKLTADSCSGSGAGAVGSSSAPSSTPAPQSSQPAAPGPSSSAPVPGSGASSTWVPGGPESSASVPAGPGPQSSASVPAGPGPQSSASVPSGPGPQSSGPVPVTTIYVTETYCAAESSSVVPVPVGPGSSTPAGSQPAPSGSPAPQPSETPSPPETSGTPAPQPSETPSYPQSSETPVPQPSETPSPPETSGTPAQPSSESPAPQPSETPSSAETSGTPAPQPSSYPQTSGTPAPQPSGTPSPAQSSASPTSPQASGTPTQSSSASCPTDLSGDYEYPHLIIPVNSSTPDTAYGTQYFGTVSSTVSTIFNFDIPSSDSGKTCSLIFLFPTKAELETSDYTFSGDGKVDFSWLESAASQSTTYNNAPSVKQDYGDFTLSPGNSYLISSFSCPAGQTVSYEMKEAGSTYLNFFEDYNPSPLGLYITVC</sequence>
<feature type="region of interest" description="Disordered" evidence="1">
    <location>
        <begin position="251"/>
        <end position="406"/>
    </location>
</feature>
<proteinExistence type="predicted"/>
<dbReference type="AlphaFoldDB" id="A0A317X5K1"/>
<accession>A0A317X5K1</accession>
<feature type="compositionally biased region" description="Pro residues" evidence="1">
    <location>
        <begin position="275"/>
        <end position="289"/>
    </location>
</feature>
<dbReference type="STRING" id="1450535.A0A317X5K1"/>
<dbReference type="EMBL" id="MSFK01000006">
    <property type="protein sequence ID" value="PWY93471.1"/>
    <property type="molecule type" value="Genomic_DNA"/>
</dbReference>
<reference evidence="4 5" key="1">
    <citation type="submission" date="2016-12" db="EMBL/GenBank/DDBJ databases">
        <title>The genomes of Aspergillus section Nigri reveals drivers in fungal speciation.</title>
        <authorList>
            <consortium name="DOE Joint Genome Institute"/>
            <person name="Vesth T.C."/>
            <person name="Nybo J."/>
            <person name="Theobald S."/>
            <person name="Brandl J."/>
            <person name="Frisvad J.C."/>
            <person name="Nielsen K.F."/>
            <person name="Lyhne E.K."/>
            <person name="Kogle M.E."/>
            <person name="Kuo A."/>
            <person name="Riley R."/>
            <person name="Clum A."/>
            <person name="Nolan M."/>
            <person name="Lipzen A."/>
            <person name="Salamov A."/>
            <person name="Henrissat B."/>
            <person name="Wiebenga A."/>
            <person name="De Vries R.P."/>
            <person name="Grigoriev I.V."/>
            <person name="Mortensen U.H."/>
            <person name="Andersen M.R."/>
            <person name="Baker S.E."/>
        </authorList>
    </citation>
    <scope>NUCLEOTIDE SEQUENCE [LARGE SCALE GENOMIC DNA]</scope>
    <source>
        <strain evidence="4 5">CBS 115572</strain>
    </source>
</reference>
<dbReference type="Proteomes" id="UP000246702">
    <property type="component" value="Unassembled WGS sequence"/>
</dbReference>
<evidence type="ECO:0000259" key="2">
    <source>
        <dbReference type="Pfam" id="PF09792"/>
    </source>
</evidence>
<gene>
    <name evidence="4" type="ORF">BO94DRAFT_343833</name>
</gene>
<dbReference type="PANTHER" id="PTHR39613:SF1">
    <property type="entry name" value="ANCHORED CELL WALL PROTEIN, PUTATIVE (AFU_ORTHOLOGUE AFUA_4G08960)-RELATED"/>
    <property type="match status" value="1"/>
</dbReference>
<dbReference type="PANTHER" id="PTHR39613">
    <property type="entry name" value="ANCHORED CELL WALL PROTEIN, PUTATIVE (AFU_ORTHOLOGUE AFUA_4G08960)-RELATED"/>
    <property type="match status" value="1"/>
</dbReference>
<evidence type="ECO:0000259" key="3">
    <source>
        <dbReference type="Pfam" id="PF22799"/>
    </source>
</evidence>
<evidence type="ECO:0000313" key="4">
    <source>
        <dbReference type="EMBL" id="PWY93471.1"/>
    </source>
</evidence>
<evidence type="ECO:0000256" key="1">
    <source>
        <dbReference type="SAM" id="MobiDB-lite"/>
    </source>
</evidence>
<comment type="caution">
    <text evidence="4">The sequence shown here is derived from an EMBL/GenBank/DDBJ whole genome shotgun (WGS) entry which is preliminary data.</text>
</comment>
<feature type="domain" description="Ubiquitin 3 binding protein But2 C-terminal" evidence="2">
    <location>
        <begin position="411"/>
        <end position="551"/>
    </location>
</feature>
<dbReference type="InterPro" id="IPR054508">
    <property type="entry name" value="PIR1-like_C"/>
</dbReference>
<dbReference type="RefSeq" id="XP_025470232.1">
    <property type="nucleotide sequence ID" value="XM_025607058.1"/>
</dbReference>
<dbReference type="InterPro" id="IPR018620">
    <property type="entry name" value="Ubiquitin3-bd_protein_But2_C"/>
</dbReference>
<dbReference type="GeneID" id="37109201"/>
<dbReference type="OrthoDB" id="4657524at2759"/>
<feature type="domain" description="Cell wall mannoprotein PIR1-like C-terminal" evidence="3">
    <location>
        <begin position="63"/>
        <end position="137"/>
    </location>
</feature>
<feature type="compositionally biased region" description="Pro residues" evidence="1">
    <location>
        <begin position="313"/>
        <end position="323"/>
    </location>
</feature>
<evidence type="ECO:0000313" key="5">
    <source>
        <dbReference type="Proteomes" id="UP000246702"/>
    </source>
</evidence>
<organism evidence="4 5">
    <name type="scientific">Aspergillus sclerotioniger CBS 115572</name>
    <dbReference type="NCBI Taxonomy" id="1450535"/>
    <lineage>
        <taxon>Eukaryota</taxon>
        <taxon>Fungi</taxon>
        <taxon>Dikarya</taxon>
        <taxon>Ascomycota</taxon>
        <taxon>Pezizomycotina</taxon>
        <taxon>Eurotiomycetes</taxon>
        <taxon>Eurotiomycetidae</taxon>
        <taxon>Eurotiales</taxon>
        <taxon>Aspergillaceae</taxon>
        <taxon>Aspergillus</taxon>
        <taxon>Aspergillus subgen. Circumdati</taxon>
    </lineage>
</organism>
<protein>
    <submittedName>
        <fullName evidence="4">Uncharacterized protein</fullName>
    </submittedName>
</protein>
<feature type="compositionally biased region" description="Low complexity" evidence="1">
    <location>
        <begin position="324"/>
        <end position="354"/>
    </location>
</feature>
<dbReference type="Pfam" id="PF09792">
    <property type="entry name" value="But2"/>
    <property type="match status" value="1"/>
</dbReference>